<dbReference type="PANTHER" id="PTHR34222:SF99">
    <property type="entry name" value="PROTEIN, PUTATIVE-RELATED"/>
    <property type="match status" value="1"/>
</dbReference>
<gene>
    <name evidence="1" type="ORF">ZIOFF_075551</name>
</gene>
<proteinExistence type="predicted"/>
<keyword evidence="2" id="KW-1185">Reference proteome</keyword>
<comment type="caution">
    <text evidence="1">The sequence shown here is derived from an EMBL/GenBank/DDBJ whole genome shotgun (WGS) entry which is preliminary data.</text>
</comment>
<reference evidence="1 2" key="1">
    <citation type="submission" date="2020-08" db="EMBL/GenBank/DDBJ databases">
        <title>Plant Genome Project.</title>
        <authorList>
            <person name="Zhang R.-G."/>
        </authorList>
    </citation>
    <scope>NUCLEOTIDE SEQUENCE [LARGE SCALE GENOMIC DNA]</scope>
    <source>
        <tissue evidence="1">Rhizome</tissue>
    </source>
</reference>
<accession>A0A8J5E8F2</accession>
<dbReference type="Proteomes" id="UP000734854">
    <property type="component" value="Unassembled WGS sequence"/>
</dbReference>
<name>A0A8J5E8F2_ZINOF</name>
<dbReference type="EMBL" id="JACMSC010000137">
    <property type="protein sequence ID" value="KAG6466647.1"/>
    <property type="molecule type" value="Genomic_DNA"/>
</dbReference>
<organism evidence="1 2">
    <name type="scientific">Zingiber officinale</name>
    <name type="common">Ginger</name>
    <name type="synonym">Amomum zingiber</name>
    <dbReference type="NCBI Taxonomy" id="94328"/>
    <lineage>
        <taxon>Eukaryota</taxon>
        <taxon>Viridiplantae</taxon>
        <taxon>Streptophyta</taxon>
        <taxon>Embryophyta</taxon>
        <taxon>Tracheophyta</taxon>
        <taxon>Spermatophyta</taxon>
        <taxon>Magnoliopsida</taxon>
        <taxon>Liliopsida</taxon>
        <taxon>Zingiberales</taxon>
        <taxon>Zingiberaceae</taxon>
        <taxon>Zingiber</taxon>
    </lineage>
</organism>
<dbReference type="PANTHER" id="PTHR34222">
    <property type="entry name" value="GAG_PRE-INTEGRS DOMAIN-CONTAINING PROTEIN"/>
    <property type="match status" value="1"/>
</dbReference>
<dbReference type="AlphaFoldDB" id="A0A8J5E8F2"/>
<sequence>MVARWKVKKRGEGAGVVGVAGGEVRRRMAQEKGVGGFRKSRWNPWRRGRRGEEEKLWREEKDSGVEKKRSRVREIRALLVNFSGELLNFVAKLKKLWDELGYYNDGACTCGVNNKRRKLMQFLMGLNESYNAIRGQLLLMNPLPDVSQAYSSIIKKKSNEI</sequence>
<protein>
    <submittedName>
        <fullName evidence="1">Uncharacterized protein</fullName>
    </submittedName>
</protein>
<evidence type="ECO:0000313" key="2">
    <source>
        <dbReference type="Proteomes" id="UP000734854"/>
    </source>
</evidence>
<evidence type="ECO:0000313" key="1">
    <source>
        <dbReference type="EMBL" id="KAG6466647.1"/>
    </source>
</evidence>